<name>A0A6A2Z6X6_HIBSY</name>
<feature type="domain" description="Reverse transcriptase" evidence="12">
    <location>
        <begin position="697"/>
        <end position="876"/>
    </location>
</feature>
<feature type="transmembrane region" description="Helical" evidence="10">
    <location>
        <begin position="1572"/>
        <end position="1592"/>
    </location>
</feature>
<keyword evidence="10" id="KW-0812">Transmembrane</keyword>
<dbReference type="GO" id="GO:0003964">
    <property type="term" value="F:RNA-directed DNA polymerase activity"/>
    <property type="evidence" value="ECO:0007669"/>
    <property type="project" value="UniProtKB-KW"/>
</dbReference>
<evidence type="ECO:0000256" key="2">
    <source>
        <dbReference type="ARBA" id="ARBA00022679"/>
    </source>
</evidence>
<dbReference type="Pfam" id="PF17917">
    <property type="entry name" value="RT_RNaseH"/>
    <property type="match status" value="1"/>
</dbReference>
<dbReference type="PANTHER" id="PTHR37984">
    <property type="entry name" value="PROTEIN CBG26694"/>
    <property type="match status" value="1"/>
</dbReference>
<dbReference type="PROSITE" id="PS50158">
    <property type="entry name" value="ZF_CCHC"/>
    <property type="match status" value="1"/>
</dbReference>
<keyword evidence="3" id="KW-0548">Nucleotidyltransferase</keyword>
<dbReference type="SMART" id="SM00343">
    <property type="entry name" value="ZnF_C2HC"/>
    <property type="match status" value="1"/>
</dbReference>
<feature type="domain" description="CCHC-type" evidence="11">
    <location>
        <begin position="535"/>
        <end position="550"/>
    </location>
</feature>
<feature type="region of interest" description="Disordered" evidence="9">
    <location>
        <begin position="1327"/>
        <end position="1347"/>
    </location>
</feature>
<dbReference type="CDD" id="cd09274">
    <property type="entry name" value="RNase_HI_RT_Ty3"/>
    <property type="match status" value="1"/>
</dbReference>
<evidence type="ECO:0000256" key="8">
    <source>
        <dbReference type="PROSITE-ProRule" id="PRU00047"/>
    </source>
</evidence>
<dbReference type="InterPro" id="IPR005162">
    <property type="entry name" value="Retrotrans_gag_dom"/>
</dbReference>
<dbReference type="PANTHER" id="PTHR37984:SF5">
    <property type="entry name" value="PROTEIN NYNRIN-LIKE"/>
    <property type="match status" value="1"/>
</dbReference>
<dbReference type="FunFam" id="3.30.70.270:FF:000020">
    <property type="entry name" value="Transposon Tf2-6 polyprotein-like Protein"/>
    <property type="match status" value="1"/>
</dbReference>
<dbReference type="SUPFAM" id="SSF110581">
    <property type="entry name" value="Indigoidine synthase A-like"/>
    <property type="match status" value="4"/>
</dbReference>
<organism evidence="13 14">
    <name type="scientific">Hibiscus syriacus</name>
    <name type="common">Rose of Sharon</name>
    <dbReference type="NCBI Taxonomy" id="106335"/>
    <lineage>
        <taxon>Eukaryota</taxon>
        <taxon>Viridiplantae</taxon>
        <taxon>Streptophyta</taxon>
        <taxon>Embryophyta</taxon>
        <taxon>Tracheophyta</taxon>
        <taxon>Spermatophyta</taxon>
        <taxon>Magnoliopsida</taxon>
        <taxon>eudicotyledons</taxon>
        <taxon>Gunneridae</taxon>
        <taxon>Pentapetalae</taxon>
        <taxon>rosids</taxon>
        <taxon>malvids</taxon>
        <taxon>Malvales</taxon>
        <taxon>Malvaceae</taxon>
        <taxon>Malvoideae</taxon>
        <taxon>Hibiscus</taxon>
    </lineage>
</organism>
<evidence type="ECO:0000256" key="4">
    <source>
        <dbReference type="ARBA" id="ARBA00022722"/>
    </source>
</evidence>
<proteinExistence type="predicted"/>
<dbReference type="Pfam" id="PF08284">
    <property type="entry name" value="RVP_2"/>
    <property type="match status" value="1"/>
</dbReference>
<dbReference type="InterPro" id="IPR036397">
    <property type="entry name" value="RNaseH_sf"/>
</dbReference>
<dbReference type="CDD" id="cd00303">
    <property type="entry name" value="retropepsin_like"/>
    <property type="match status" value="1"/>
</dbReference>
<keyword evidence="10" id="KW-1133">Transmembrane helix</keyword>
<keyword evidence="5" id="KW-0255">Endonuclease</keyword>
<evidence type="ECO:0000313" key="13">
    <source>
        <dbReference type="EMBL" id="KAE8687190.1"/>
    </source>
</evidence>
<dbReference type="GO" id="GO:0004730">
    <property type="term" value="F:pseudouridylate synthase activity"/>
    <property type="evidence" value="ECO:0007669"/>
    <property type="project" value="InterPro"/>
</dbReference>
<keyword evidence="8" id="KW-0863">Zinc-finger</keyword>
<dbReference type="InterPro" id="IPR041373">
    <property type="entry name" value="RT_RNaseH"/>
</dbReference>
<accession>A0A6A2Z6X6</accession>
<evidence type="ECO:0000256" key="1">
    <source>
        <dbReference type="ARBA" id="ARBA00012493"/>
    </source>
</evidence>
<dbReference type="Pfam" id="PF00078">
    <property type="entry name" value="RVT_1"/>
    <property type="match status" value="1"/>
</dbReference>
<dbReference type="Gene3D" id="2.40.70.10">
    <property type="entry name" value="Acid Proteases"/>
    <property type="match status" value="1"/>
</dbReference>
<comment type="caution">
    <text evidence="13">The sequence shown here is derived from an EMBL/GenBank/DDBJ whole genome shotgun (WGS) entry which is preliminary data.</text>
</comment>
<dbReference type="Proteomes" id="UP000436088">
    <property type="component" value="Unassembled WGS sequence"/>
</dbReference>
<dbReference type="InterPro" id="IPR022830">
    <property type="entry name" value="Indigdn_synthA-like"/>
</dbReference>
<evidence type="ECO:0000259" key="11">
    <source>
        <dbReference type="PROSITE" id="PS50158"/>
    </source>
</evidence>
<dbReference type="Pfam" id="PF04227">
    <property type="entry name" value="Indigoidine_A"/>
    <property type="match status" value="4"/>
</dbReference>
<dbReference type="Pfam" id="PF03732">
    <property type="entry name" value="Retrotrans_gag"/>
    <property type="match status" value="1"/>
</dbReference>
<dbReference type="EC" id="2.7.7.49" evidence="1"/>
<dbReference type="GO" id="GO:0008270">
    <property type="term" value="F:zinc ion binding"/>
    <property type="evidence" value="ECO:0007669"/>
    <property type="project" value="UniProtKB-KW"/>
</dbReference>
<evidence type="ECO:0000256" key="7">
    <source>
        <dbReference type="ARBA" id="ARBA00022918"/>
    </source>
</evidence>
<protein>
    <recommendedName>
        <fullName evidence="1">RNA-directed DNA polymerase</fullName>
        <ecNumber evidence="1">2.7.7.49</ecNumber>
    </recommendedName>
</protein>
<keyword evidence="10" id="KW-0472">Membrane</keyword>
<dbReference type="InterPro" id="IPR050951">
    <property type="entry name" value="Retrovirus_Pol_polyprotein"/>
</dbReference>
<keyword evidence="6" id="KW-0378">Hydrolase</keyword>
<feature type="compositionally biased region" description="Polar residues" evidence="9">
    <location>
        <begin position="471"/>
        <end position="492"/>
    </location>
</feature>
<dbReference type="EMBL" id="VEPZ02001205">
    <property type="protein sequence ID" value="KAE8687190.1"/>
    <property type="molecule type" value="Genomic_DNA"/>
</dbReference>
<keyword evidence="2" id="KW-0808">Transferase</keyword>
<evidence type="ECO:0000256" key="6">
    <source>
        <dbReference type="ARBA" id="ARBA00022801"/>
    </source>
</evidence>
<dbReference type="Gene3D" id="3.30.70.270">
    <property type="match status" value="2"/>
</dbReference>
<dbReference type="InterPro" id="IPR007342">
    <property type="entry name" value="PsuG"/>
</dbReference>
<dbReference type="SUPFAM" id="SSF56672">
    <property type="entry name" value="DNA/RNA polymerases"/>
    <property type="match status" value="1"/>
</dbReference>
<sequence length="1754" mass="197343">MASSSSSAGAAVKRLSNISNHICPTDLNPLVKVSAEVSEALSSGLPVVALESTIISHVSTFFSTTAEKILNSSPIVDRFSTPPAPSCSLWHFESAGVNLGLRRRRRVRRWSSQRFGRVEIELSAVQKFEQIFVQETLRIVRQLEPALLDQLNHVCQYSPNEPNVTLGAPRCIRLASLAVCLGRGRRTSRTSRGRGRVARFADPIDEIRVDPPPPIGDHAPTTPTNLPLVAGIGMTTPIIGATDIESESTGVALDENFGRQFLQLIQGAVKATGVVSEVPISQTLIANGVRTFGGQIGGSPTEAEDWLQDTERRMDQLGLDSTKRYLGAVAMLDGNAYTWWESVTSSVPTDRLTWNFFKDRFWSRFLGERYLAQRRQQFQDLVQGDMIVSEYEIEFLKLLKYGFSMVPTERDRCRISALGLRYELRRQVVTHQDEIFDVLVSRAKDAEEVEVLASGRERVDQERSKKFSGPIKSSTQFGKRTRTSVPQRSNTRFMPAASSPLVGSRGGSSSYYHGPLCEYCGKQHTGECRKKMGLCYQCGSSGHYRRDCPQLALFEQTATQTHVRSQTTVQTPIRDRSQPALVYATRRRDDRDEPEVIAVMSPVGQAVLVNKVFRRCPLEVQGEIFLADLIELPLEEFDLILGMDWLNKHKELPGLPPDREVEFEIETYPGSAPISMAPYRMAPKELKELKVQLQELFDRGFIRHSTSPWGALVLFVKKKDGSIRLCIDYQKLNQMTVKNKYPLPRIDDLFDQLRGAIVFSKIDLRSGYYQLKVKGSDVAKTVIRTRYGHYEFLVMPFGLMNAPAAFMDLMNRVFRPYLDQFVVVFIDDILIYSRTEAEHDEHLKIVLRTLREHRLYAKLSKCEFWLQEVSFLGHIISARGIQVDPSKIEAIVNWKRPKNISEICSFLGLAGYYRRFVEGFSIIASPLTKLLRKNVSFDWGEAQHESFEKLKAVLTQAPVLIQPESGKDFTVYSDTSHSGLDCVLMQESKVVAYASRQLRPHECNYPTHDLELAAVIFALKIWRHYHYGEKCYIFTDHKSLKYLLTQKELNLRQRRWLELLKDYDCVIDYHPGKANIVADALSRKAITELRSLMAMMNLYDDGTLLAELQVKPTLVYEIKAKQPLDSSLFSIFEQIEQGTSSDYALDQDEVLCFKGRYFVPDDAELRQTILTEAHSSPYAMHPGGDKISRSEIYFEILEGATYGFGWENFLPLAEFAYNNSYQTSIRMAPYEALYGRRCRTPICWTELRDRKTLGPENLMQIKGGKIYSLTLKIRFFSRRYRPDPGHIIQVEEVELRPDLSYEEEPIQILERDERVLRNRRIPMVKVQWSTRDSPDRSTARPSSSRSIKPRVPVFTRMSYPQNLETAKEVEAIVRESGAVPATIAILDGIPCIIGGSPFLVWMRATAGERVTIGGRFYINGLDSSDSQTLDFPMSVVLSMHRSHPIDPCPKSLNSEELERLARLGKSAQKTARRDIAYVVATKRNGATTVSATMFFAAMQWIYPLISELGRTPVAVVSAGVKSILDIPRTLEYLETQGVCVAAYKTNEFPAFFTQTSGCKISKRGSVKNDFCLLILFIFGLLFFSIVFFSSLVPGKCGVGLVRNITAFFKVSRCLVGSIAQKNVQDANRKLNLGNGVLIAVPIPKEHSASGGLMESAIQQALTEAREKNITGNAESPFLLARVNEITGGASLASSILKRPIIFILGDYTVVILQLALYRIGFLNQALDIALVKNNAAIGAKISVALANLTSNTSV</sequence>
<dbReference type="Gene3D" id="4.10.60.10">
    <property type="entry name" value="Zinc finger, CCHC-type"/>
    <property type="match status" value="1"/>
</dbReference>
<reference evidence="13" key="1">
    <citation type="submission" date="2019-09" db="EMBL/GenBank/DDBJ databases">
        <title>Draft genome information of white flower Hibiscus syriacus.</title>
        <authorList>
            <person name="Kim Y.-M."/>
        </authorList>
    </citation>
    <scope>NUCLEOTIDE SEQUENCE [LARGE SCALE GENOMIC DNA]</scope>
    <source>
        <strain evidence="13">YM2019G1</strain>
    </source>
</reference>
<keyword evidence="8" id="KW-0862">Zinc</keyword>
<dbReference type="InterPro" id="IPR001878">
    <property type="entry name" value="Znf_CCHC"/>
</dbReference>
<dbReference type="CDD" id="cd01647">
    <property type="entry name" value="RT_LTR"/>
    <property type="match status" value="1"/>
</dbReference>
<dbReference type="Gene3D" id="3.30.420.10">
    <property type="entry name" value="Ribonuclease H-like superfamily/Ribonuclease H"/>
    <property type="match status" value="1"/>
</dbReference>
<dbReference type="InterPro" id="IPR000477">
    <property type="entry name" value="RT_dom"/>
</dbReference>
<dbReference type="Gene3D" id="3.10.10.10">
    <property type="entry name" value="HIV Type 1 Reverse Transcriptase, subunit A, domain 1"/>
    <property type="match status" value="1"/>
</dbReference>
<dbReference type="InterPro" id="IPR043502">
    <property type="entry name" value="DNA/RNA_pol_sf"/>
</dbReference>
<dbReference type="PROSITE" id="PS50878">
    <property type="entry name" value="RT_POL"/>
    <property type="match status" value="1"/>
</dbReference>
<evidence type="ECO:0000313" key="14">
    <source>
        <dbReference type="Proteomes" id="UP000436088"/>
    </source>
</evidence>
<dbReference type="InterPro" id="IPR021109">
    <property type="entry name" value="Peptidase_aspartic_dom_sf"/>
</dbReference>
<evidence type="ECO:0000256" key="9">
    <source>
        <dbReference type="SAM" id="MobiDB-lite"/>
    </source>
</evidence>
<gene>
    <name evidence="13" type="ORF">F3Y22_tig00111022pilonHSYRG00224</name>
</gene>
<keyword evidence="4" id="KW-0540">Nuclease</keyword>
<evidence type="ECO:0000256" key="5">
    <source>
        <dbReference type="ARBA" id="ARBA00022759"/>
    </source>
</evidence>
<feature type="region of interest" description="Disordered" evidence="9">
    <location>
        <begin position="462"/>
        <end position="501"/>
    </location>
</feature>
<evidence type="ECO:0000256" key="10">
    <source>
        <dbReference type="SAM" id="Phobius"/>
    </source>
</evidence>
<dbReference type="GO" id="GO:0016787">
    <property type="term" value="F:hydrolase activity"/>
    <property type="evidence" value="ECO:0007669"/>
    <property type="project" value="UniProtKB-KW"/>
</dbReference>
<dbReference type="Gene3D" id="3.40.1790.10">
    <property type="entry name" value="Indigoidine synthase domain"/>
    <property type="match status" value="3"/>
</dbReference>
<dbReference type="GO" id="GO:0003676">
    <property type="term" value="F:nucleic acid binding"/>
    <property type="evidence" value="ECO:0007669"/>
    <property type="project" value="InterPro"/>
</dbReference>
<dbReference type="Pfam" id="PF00098">
    <property type="entry name" value="zf-CCHC"/>
    <property type="match status" value="1"/>
</dbReference>
<dbReference type="Gene3D" id="3.10.20.370">
    <property type="match status" value="1"/>
</dbReference>
<dbReference type="InterPro" id="IPR043128">
    <property type="entry name" value="Rev_trsase/Diguanyl_cyclase"/>
</dbReference>
<evidence type="ECO:0000256" key="3">
    <source>
        <dbReference type="ARBA" id="ARBA00022695"/>
    </source>
</evidence>
<keyword evidence="14" id="KW-1185">Reference proteome</keyword>
<feature type="transmembrane region" description="Helical" evidence="10">
    <location>
        <begin position="1700"/>
        <end position="1720"/>
    </location>
</feature>
<keyword evidence="8" id="KW-0479">Metal-binding</keyword>
<keyword evidence="7" id="KW-0695">RNA-directed DNA polymerase</keyword>
<dbReference type="GO" id="GO:0004519">
    <property type="term" value="F:endonuclease activity"/>
    <property type="evidence" value="ECO:0007669"/>
    <property type="project" value="UniProtKB-KW"/>
</dbReference>
<evidence type="ECO:0000259" key="12">
    <source>
        <dbReference type="PROSITE" id="PS50878"/>
    </source>
</evidence>